<dbReference type="Proteomes" id="UP000269396">
    <property type="component" value="Unassembled WGS sequence"/>
</dbReference>
<keyword evidence="2" id="KW-1185">Reference proteome</keyword>
<evidence type="ECO:0000313" key="2">
    <source>
        <dbReference type="Proteomes" id="UP000269396"/>
    </source>
</evidence>
<dbReference type="AlphaFoldDB" id="A0A183PSG2"/>
<evidence type="ECO:0000313" key="1">
    <source>
        <dbReference type="EMBL" id="VDP73820.1"/>
    </source>
</evidence>
<gene>
    <name evidence="1" type="ORF">SMTD_LOCUS17298</name>
</gene>
<organism evidence="1 2">
    <name type="scientific">Schistosoma mattheei</name>
    <dbReference type="NCBI Taxonomy" id="31246"/>
    <lineage>
        <taxon>Eukaryota</taxon>
        <taxon>Metazoa</taxon>
        <taxon>Spiralia</taxon>
        <taxon>Lophotrochozoa</taxon>
        <taxon>Platyhelminthes</taxon>
        <taxon>Trematoda</taxon>
        <taxon>Digenea</taxon>
        <taxon>Strigeidida</taxon>
        <taxon>Schistosomatoidea</taxon>
        <taxon>Schistosomatidae</taxon>
        <taxon>Schistosoma</taxon>
    </lineage>
</organism>
<proteinExistence type="predicted"/>
<dbReference type="EMBL" id="UZAL01038490">
    <property type="protein sequence ID" value="VDP73820.1"/>
    <property type="molecule type" value="Genomic_DNA"/>
</dbReference>
<sequence length="290" mass="34155">MQIACISRDWSIKPIQSTCNIDTVPSIHVGEIITLYFKAIPIKNNSEIGQTQKQQTEKSNATLKEGKKFLSVIHFSHHHYCQSNNTDNTDSKHSVVSDMRNIIQNSDLPQSLINICNDDDMMRLSSTHLEFFCRSGINWHHHSGSTETTLTNLQQSIWGQSHLRINHLNYPVRMPYNYDNNYNTMDLQSSRRKFKKRKHKIINKTNSTKIINFNKFDLSNLLRFQLNYPKLVNYYSQKNNNNSDDQNQHNHNQNINYTNYSFNDFFNHFYNSSFNLLNNNRLICEQLKKL</sequence>
<accession>A0A183PSG2</accession>
<name>A0A183PSG2_9TREM</name>
<reference evidence="1 2" key="1">
    <citation type="submission" date="2018-11" db="EMBL/GenBank/DDBJ databases">
        <authorList>
            <consortium name="Pathogen Informatics"/>
        </authorList>
    </citation>
    <scope>NUCLEOTIDE SEQUENCE [LARGE SCALE GENOMIC DNA]</scope>
    <source>
        <strain>Denwood</strain>
        <strain evidence="2">Zambia</strain>
    </source>
</reference>
<protein>
    <submittedName>
        <fullName evidence="1">Uncharacterized protein</fullName>
    </submittedName>
</protein>